<dbReference type="Proteomes" id="UP001469553">
    <property type="component" value="Unassembled WGS sequence"/>
</dbReference>
<sequence>MANSKANKALLLHEYCMDTDAKGTKNALTSPCKPPVPHKKTKGDEEVSSNASNDKILEAVENLQKMMLNFGEEMKQNTLSIANIAKAVEFNSVEIQDCKNTNEKLEKEMAQLKTTNAELTKKFQDFERKAAESEHYKRRWNLRINGLKEEKEEDTRQKVANLIKQIMPHWKEKMDFILDMVRSLGPNNTNHP</sequence>
<name>A0ABV0XWN1_9TELE</name>
<feature type="region of interest" description="Disordered" evidence="2">
    <location>
        <begin position="26"/>
        <end position="53"/>
    </location>
</feature>
<keyword evidence="4" id="KW-1185">Reference proteome</keyword>
<evidence type="ECO:0000313" key="4">
    <source>
        <dbReference type="Proteomes" id="UP001469553"/>
    </source>
</evidence>
<dbReference type="EMBL" id="JAHRIP010015450">
    <property type="protein sequence ID" value="MEQ2285927.1"/>
    <property type="molecule type" value="Genomic_DNA"/>
</dbReference>
<accession>A0ABV0XWN1</accession>
<evidence type="ECO:0000313" key="3">
    <source>
        <dbReference type="EMBL" id="MEQ2285927.1"/>
    </source>
</evidence>
<evidence type="ECO:0000256" key="1">
    <source>
        <dbReference type="SAM" id="Coils"/>
    </source>
</evidence>
<gene>
    <name evidence="3" type="ORF">AMECASPLE_036949</name>
</gene>
<keyword evidence="1" id="KW-0175">Coiled coil</keyword>
<protein>
    <submittedName>
        <fullName evidence="3">Uncharacterized protein</fullName>
    </submittedName>
</protein>
<feature type="coiled-coil region" evidence="1">
    <location>
        <begin position="88"/>
        <end position="157"/>
    </location>
</feature>
<comment type="caution">
    <text evidence="3">The sequence shown here is derived from an EMBL/GenBank/DDBJ whole genome shotgun (WGS) entry which is preliminary data.</text>
</comment>
<evidence type="ECO:0000256" key="2">
    <source>
        <dbReference type="SAM" id="MobiDB-lite"/>
    </source>
</evidence>
<organism evidence="3 4">
    <name type="scientific">Ameca splendens</name>
    <dbReference type="NCBI Taxonomy" id="208324"/>
    <lineage>
        <taxon>Eukaryota</taxon>
        <taxon>Metazoa</taxon>
        <taxon>Chordata</taxon>
        <taxon>Craniata</taxon>
        <taxon>Vertebrata</taxon>
        <taxon>Euteleostomi</taxon>
        <taxon>Actinopterygii</taxon>
        <taxon>Neopterygii</taxon>
        <taxon>Teleostei</taxon>
        <taxon>Neoteleostei</taxon>
        <taxon>Acanthomorphata</taxon>
        <taxon>Ovalentaria</taxon>
        <taxon>Atherinomorphae</taxon>
        <taxon>Cyprinodontiformes</taxon>
        <taxon>Goodeidae</taxon>
        <taxon>Ameca</taxon>
    </lineage>
</organism>
<proteinExistence type="predicted"/>
<reference evidence="3 4" key="1">
    <citation type="submission" date="2021-06" db="EMBL/GenBank/DDBJ databases">
        <authorList>
            <person name="Palmer J.M."/>
        </authorList>
    </citation>
    <scope>NUCLEOTIDE SEQUENCE [LARGE SCALE GENOMIC DNA]</scope>
    <source>
        <strain evidence="3 4">AS_MEX2019</strain>
        <tissue evidence="3">Muscle</tissue>
    </source>
</reference>